<dbReference type="CDD" id="cd00303">
    <property type="entry name" value="retropepsin_like"/>
    <property type="match status" value="1"/>
</dbReference>
<organism evidence="3 4">
    <name type="scientific">Eumeta variegata</name>
    <name type="common">Bagworm moth</name>
    <name type="synonym">Eumeta japonica</name>
    <dbReference type="NCBI Taxonomy" id="151549"/>
    <lineage>
        <taxon>Eukaryota</taxon>
        <taxon>Metazoa</taxon>
        <taxon>Ecdysozoa</taxon>
        <taxon>Arthropoda</taxon>
        <taxon>Hexapoda</taxon>
        <taxon>Insecta</taxon>
        <taxon>Pterygota</taxon>
        <taxon>Neoptera</taxon>
        <taxon>Endopterygota</taxon>
        <taxon>Lepidoptera</taxon>
        <taxon>Glossata</taxon>
        <taxon>Ditrysia</taxon>
        <taxon>Tineoidea</taxon>
        <taxon>Psychidae</taxon>
        <taxon>Oiketicinae</taxon>
        <taxon>Eumeta</taxon>
    </lineage>
</organism>
<dbReference type="InterPro" id="IPR036875">
    <property type="entry name" value="Znf_CCHC_sf"/>
</dbReference>
<keyword evidence="1" id="KW-0479">Metal-binding</keyword>
<evidence type="ECO:0000313" key="3">
    <source>
        <dbReference type="EMBL" id="GBP12727.1"/>
    </source>
</evidence>
<sequence length="452" mass="50732">MAWHISASKPSWWSSVNFNGVGCRSWHNISQKEGCCEKRRVVISVVRFGSYVNFRSELTQFSNLTCHSASVAGEATVSQSPVVAQNANRGLSFSQSSWMDFADRTRGSGISRPRGQQNQFRQNAPVRVHELDLEGHEKVQQEVDLNIEALSNTSRFSCWNCRQPGHSFVDCPSTTVVFALSVDWRTQLPRSVLDARETFFEPISHGRDPFDANIDPYLENNNPTKPKGNIEILNNTDRETEIVGKPRLREFETLHQRIREYRKAMNKIFGQVSGRIKRAMERYRKLDSGATVTCLGKGCMEFVKKAGLKVNSFYSFVKTAGGQQHRILGRARAKVTFNDKCEEVTFYLVPSLERSLFLGVDFMRMFGLLINVSSLTSNGVGLFSEDEGGTVGVDTHVLTPDQQHQLCGVVAKFPCYAERGLGRTHLELHTIDTGSATPVRAGIIPSRRLCRS</sequence>
<dbReference type="GO" id="GO:0008270">
    <property type="term" value="F:zinc ion binding"/>
    <property type="evidence" value="ECO:0007669"/>
    <property type="project" value="UniProtKB-KW"/>
</dbReference>
<dbReference type="EMBL" id="BGZK01005145">
    <property type="protein sequence ID" value="GBP12727.1"/>
    <property type="molecule type" value="Genomic_DNA"/>
</dbReference>
<name>A0A4C1TH38_EUMVA</name>
<dbReference type="InterPro" id="IPR001878">
    <property type="entry name" value="Znf_CCHC"/>
</dbReference>
<dbReference type="Proteomes" id="UP000299102">
    <property type="component" value="Unassembled WGS sequence"/>
</dbReference>
<dbReference type="SUPFAM" id="SSF50630">
    <property type="entry name" value="Acid proteases"/>
    <property type="match status" value="1"/>
</dbReference>
<keyword evidence="1" id="KW-0863">Zinc-finger</keyword>
<evidence type="ECO:0000256" key="1">
    <source>
        <dbReference type="PROSITE-ProRule" id="PRU00047"/>
    </source>
</evidence>
<comment type="caution">
    <text evidence="3">The sequence shown here is derived from an EMBL/GenBank/DDBJ whole genome shotgun (WGS) entry which is preliminary data.</text>
</comment>
<dbReference type="PROSITE" id="PS50158">
    <property type="entry name" value="ZF_CCHC"/>
    <property type="match status" value="1"/>
</dbReference>
<evidence type="ECO:0000259" key="2">
    <source>
        <dbReference type="PROSITE" id="PS50158"/>
    </source>
</evidence>
<dbReference type="SUPFAM" id="SSF57756">
    <property type="entry name" value="Retrovirus zinc finger-like domains"/>
    <property type="match status" value="1"/>
</dbReference>
<gene>
    <name evidence="3" type="ORF">EVAR_70375_1</name>
</gene>
<proteinExistence type="predicted"/>
<dbReference type="InterPro" id="IPR021109">
    <property type="entry name" value="Peptidase_aspartic_dom_sf"/>
</dbReference>
<evidence type="ECO:0000313" key="4">
    <source>
        <dbReference type="Proteomes" id="UP000299102"/>
    </source>
</evidence>
<dbReference type="GO" id="GO:0003676">
    <property type="term" value="F:nucleic acid binding"/>
    <property type="evidence" value="ECO:0007669"/>
    <property type="project" value="InterPro"/>
</dbReference>
<dbReference type="SMART" id="SM00343">
    <property type="entry name" value="ZnF_C2HC"/>
    <property type="match status" value="1"/>
</dbReference>
<keyword evidence="4" id="KW-1185">Reference proteome</keyword>
<dbReference type="Gene3D" id="2.40.70.10">
    <property type="entry name" value="Acid Proteases"/>
    <property type="match status" value="1"/>
</dbReference>
<dbReference type="OrthoDB" id="7413519at2759"/>
<feature type="domain" description="CCHC-type" evidence="2">
    <location>
        <begin position="158"/>
        <end position="173"/>
    </location>
</feature>
<keyword evidence="1" id="KW-0862">Zinc</keyword>
<reference evidence="3 4" key="1">
    <citation type="journal article" date="2019" name="Commun. Biol.">
        <title>The bagworm genome reveals a unique fibroin gene that provides high tensile strength.</title>
        <authorList>
            <person name="Kono N."/>
            <person name="Nakamura H."/>
            <person name="Ohtoshi R."/>
            <person name="Tomita M."/>
            <person name="Numata K."/>
            <person name="Arakawa K."/>
        </authorList>
    </citation>
    <scope>NUCLEOTIDE SEQUENCE [LARGE SCALE GENOMIC DNA]</scope>
</reference>
<dbReference type="AlphaFoldDB" id="A0A4C1TH38"/>
<protein>
    <recommendedName>
        <fullName evidence="2">CCHC-type domain-containing protein</fullName>
    </recommendedName>
</protein>
<accession>A0A4C1TH38</accession>